<feature type="non-terminal residue" evidence="1">
    <location>
        <position position="1"/>
    </location>
</feature>
<protein>
    <submittedName>
        <fullName evidence="1">Uncharacterized protein</fullName>
    </submittedName>
</protein>
<organism evidence="1 2">
    <name type="scientific">Chaenocephalus aceratus</name>
    <name type="common">Blackfin icefish</name>
    <name type="synonym">Chaenichthys aceratus</name>
    <dbReference type="NCBI Taxonomy" id="36190"/>
    <lineage>
        <taxon>Eukaryota</taxon>
        <taxon>Metazoa</taxon>
        <taxon>Chordata</taxon>
        <taxon>Craniata</taxon>
        <taxon>Vertebrata</taxon>
        <taxon>Euteleostomi</taxon>
        <taxon>Actinopterygii</taxon>
        <taxon>Neopterygii</taxon>
        <taxon>Teleostei</taxon>
        <taxon>Neoteleostei</taxon>
        <taxon>Acanthomorphata</taxon>
        <taxon>Eupercaria</taxon>
        <taxon>Perciformes</taxon>
        <taxon>Notothenioidei</taxon>
        <taxon>Channichthyidae</taxon>
        <taxon>Chaenocephalus</taxon>
    </lineage>
</organism>
<evidence type="ECO:0000313" key="2">
    <source>
        <dbReference type="Proteomes" id="UP001057452"/>
    </source>
</evidence>
<gene>
    <name evidence="1" type="ORF">KUCAC02_017129</name>
</gene>
<comment type="caution">
    <text evidence="1">The sequence shown here is derived from an EMBL/GenBank/DDBJ whole genome shotgun (WGS) entry which is preliminary data.</text>
</comment>
<evidence type="ECO:0000313" key="1">
    <source>
        <dbReference type="EMBL" id="KAI4806300.1"/>
    </source>
</evidence>
<name>A0ACB9W0B0_CHAAC</name>
<keyword evidence="2" id="KW-1185">Reference proteome</keyword>
<sequence length="77" mass="8818">RRVDIDESKLDGDSVLPFFHLADPLHHYTPTPTYFLTCMRAYTLTHSLLPLIPLSLTRQSMEELLLRHSAGCYEGDT</sequence>
<dbReference type="Proteomes" id="UP001057452">
    <property type="component" value="Chromosome 20"/>
</dbReference>
<dbReference type="EMBL" id="CM043804">
    <property type="protein sequence ID" value="KAI4806300.1"/>
    <property type="molecule type" value="Genomic_DNA"/>
</dbReference>
<proteinExistence type="predicted"/>
<reference evidence="1" key="1">
    <citation type="submission" date="2022-05" db="EMBL/GenBank/DDBJ databases">
        <title>Chromosome-level genome of Chaenocephalus aceratus.</title>
        <authorList>
            <person name="Park H."/>
        </authorList>
    </citation>
    <scope>NUCLEOTIDE SEQUENCE</scope>
    <source>
        <strain evidence="1">KU_202001</strain>
    </source>
</reference>
<feature type="non-terminal residue" evidence="1">
    <location>
        <position position="77"/>
    </location>
</feature>
<accession>A0ACB9W0B0</accession>